<dbReference type="AlphaFoldDB" id="F4PV83"/>
<evidence type="ECO:0000256" key="2">
    <source>
        <dbReference type="ARBA" id="ARBA00022884"/>
    </source>
</evidence>
<dbReference type="KEGG" id="dfa:DFA_01877"/>
<dbReference type="GO" id="GO:0071207">
    <property type="term" value="F:histone pre-mRNA stem-loop binding"/>
    <property type="evidence" value="ECO:0007669"/>
    <property type="project" value="TreeGrafter"/>
</dbReference>
<dbReference type="InterPro" id="IPR029344">
    <property type="entry name" value="SLBP_RNA_bind"/>
</dbReference>
<gene>
    <name evidence="5" type="ORF">DFA_01877</name>
</gene>
<name>F4PV83_CACFS</name>
<evidence type="ECO:0000313" key="6">
    <source>
        <dbReference type="Proteomes" id="UP000007797"/>
    </source>
</evidence>
<dbReference type="FunFam" id="1.10.8.1120:FF:000001">
    <property type="entry name" value="Histone RNA hairpin-binding protein-like"/>
    <property type="match status" value="1"/>
</dbReference>
<dbReference type="RefSeq" id="XP_004359842.1">
    <property type="nucleotide sequence ID" value="XM_004359785.1"/>
</dbReference>
<dbReference type="PANTHER" id="PTHR17408:SF0">
    <property type="entry name" value="HISTONE RNA HAIRPIN-BINDING PROTEIN"/>
    <property type="match status" value="1"/>
</dbReference>
<dbReference type="PANTHER" id="PTHR17408">
    <property type="entry name" value="HISTONE RNA HAIRPIN-BINDING PROTEIN"/>
    <property type="match status" value="1"/>
</dbReference>
<dbReference type="STRING" id="1054147.F4PV83"/>
<feature type="compositionally biased region" description="Low complexity" evidence="3">
    <location>
        <begin position="406"/>
        <end position="417"/>
    </location>
</feature>
<feature type="region of interest" description="Disordered" evidence="3">
    <location>
        <begin position="336"/>
        <end position="356"/>
    </location>
</feature>
<accession>F4PV83</accession>
<evidence type="ECO:0000259" key="4">
    <source>
        <dbReference type="Pfam" id="PF15247"/>
    </source>
</evidence>
<dbReference type="InterPro" id="IPR026502">
    <property type="entry name" value="SLBP1/SLBP2"/>
</dbReference>
<reference evidence="6" key="1">
    <citation type="journal article" date="2011" name="Genome Res.">
        <title>Phylogeny-wide analysis of social amoeba genomes highlights ancient origins for complex intercellular communication.</title>
        <authorList>
            <person name="Heidel A.J."/>
            <person name="Lawal H.M."/>
            <person name="Felder M."/>
            <person name="Schilde C."/>
            <person name="Helps N.R."/>
            <person name="Tunggal B."/>
            <person name="Rivero F."/>
            <person name="John U."/>
            <person name="Schleicher M."/>
            <person name="Eichinger L."/>
            <person name="Platzer M."/>
            <person name="Noegel A.A."/>
            <person name="Schaap P."/>
            <person name="Gloeckner G."/>
        </authorList>
    </citation>
    <scope>NUCLEOTIDE SEQUENCE [LARGE SCALE GENOMIC DNA]</scope>
    <source>
        <strain evidence="6">SH3</strain>
    </source>
</reference>
<protein>
    <recommendedName>
        <fullName evidence="4">Histone RNA hairpin-binding protein RNA-binding domain-containing protein</fullName>
    </recommendedName>
</protein>
<dbReference type="GO" id="GO:0003729">
    <property type="term" value="F:mRNA binding"/>
    <property type="evidence" value="ECO:0007669"/>
    <property type="project" value="InterPro"/>
</dbReference>
<evidence type="ECO:0000256" key="3">
    <source>
        <dbReference type="SAM" id="MobiDB-lite"/>
    </source>
</evidence>
<keyword evidence="6" id="KW-1185">Reference proteome</keyword>
<dbReference type="OMA" id="YLATCTS"/>
<dbReference type="Proteomes" id="UP000007797">
    <property type="component" value="Unassembled WGS sequence"/>
</dbReference>
<organism evidence="5 6">
    <name type="scientific">Cavenderia fasciculata</name>
    <name type="common">Slime mold</name>
    <name type="synonym">Dictyostelium fasciculatum</name>
    <dbReference type="NCBI Taxonomy" id="261658"/>
    <lineage>
        <taxon>Eukaryota</taxon>
        <taxon>Amoebozoa</taxon>
        <taxon>Evosea</taxon>
        <taxon>Eumycetozoa</taxon>
        <taxon>Dictyostelia</taxon>
        <taxon>Acytosteliales</taxon>
        <taxon>Cavenderiaceae</taxon>
        <taxon>Cavenderia</taxon>
    </lineage>
</organism>
<dbReference type="Pfam" id="PF15247">
    <property type="entry name" value="SLBP_RNA_bind"/>
    <property type="match status" value="1"/>
</dbReference>
<keyword evidence="2" id="KW-0694">RNA-binding</keyword>
<dbReference type="GeneID" id="14874206"/>
<dbReference type="GO" id="GO:0006398">
    <property type="term" value="P:mRNA 3'-end processing by stem-loop binding and cleavage"/>
    <property type="evidence" value="ECO:0007669"/>
    <property type="project" value="TreeGrafter"/>
</dbReference>
<proteinExistence type="inferred from homology"/>
<dbReference type="GO" id="GO:0051028">
    <property type="term" value="P:mRNA transport"/>
    <property type="evidence" value="ECO:0007669"/>
    <property type="project" value="TreeGrafter"/>
</dbReference>
<dbReference type="GO" id="GO:0005737">
    <property type="term" value="C:cytoplasm"/>
    <property type="evidence" value="ECO:0007669"/>
    <property type="project" value="TreeGrafter"/>
</dbReference>
<sequence>MATIIPQPTTPSSVSVTPNRQLLKNIKNLPVSSSKKQNKFVTVGTTPKKQPVSTKKNGTTTAAADQFLFTASTPFSLTVPKLETSANNSPVKELSTSDLKVLDRVGGAAVGLISDDADVVPAPSSSVSSKPAIRYSVDFIKSLQGAASVSALTRPKELDYIDESQREAALMQSVYSSTVSASGGSTFGSATKTRTPLFASYNQQHFVSPSPYKASPSSATPFSAAGTVSPAHQFNLSLNGDSLGVIPMQLRHPPLPLPLPMPSLSSSSNNKKASNKLVDNKLAMMMDQSPDTATTTDLVESLKKILKEDNPKRLQARQRQLDIGKATIGYKTFSTAVSKSKRKKSDPKTPNKNQICSKRSWDGQVRKWRRLLHQYDPVGTPLEDDDDLLDDDLEEEDLEEEEENDQMNQNNQNNNNNFSFVNTSIPQISSVYDNITPEMLSL</sequence>
<evidence type="ECO:0000313" key="5">
    <source>
        <dbReference type="EMBL" id="EGG21991.1"/>
    </source>
</evidence>
<dbReference type="OrthoDB" id="265795at2759"/>
<dbReference type="GO" id="GO:0071204">
    <property type="term" value="C:histone pre-mRNA 3'end processing complex"/>
    <property type="evidence" value="ECO:0007669"/>
    <property type="project" value="TreeGrafter"/>
</dbReference>
<feature type="region of interest" description="Disordered" evidence="3">
    <location>
        <begin position="395"/>
        <end position="418"/>
    </location>
</feature>
<comment type="similarity">
    <text evidence="1">Belongs to the SLBP family.</text>
</comment>
<dbReference type="Gene3D" id="1.10.8.1120">
    <property type="entry name" value="Histone RNA hairpin-binding protein RNA-binding domain"/>
    <property type="match status" value="1"/>
</dbReference>
<evidence type="ECO:0000256" key="1">
    <source>
        <dbReference type="ARBA" id="ARBA00006151"/>
    </source>
</evidence>
<dbReference type="InterPro" id="IPR038294">
    <property type="entry name" value="SLBP_RNA_bind_sf"/>
</dbReference>
<feature type="compositionally biased region" description="Acidic residues" evidence="3">
    <location>
        <begin position="395"/>
        <end position="405"/>
    </location>
</feature>
<feature type="domain" description="Histone RNA hairpin-binding protein RNA-binding" evidence="4">
    <location>
        <begin position="310"/>
        <end position="377"/>
    </location>
</feature>
<dbReference type="EMBL" id="GL883010">
    <property type="protein sequence ID" value="EGG21991.1"/>
    <property type="molecule type" value="Genomic_DNA"/>
</dbReference>